<evidence type="ECO:0000313" key="2">
    <source>
        <dbReference type="EMBL" id="VFU27365.1"/>
    </source>
</evidence>
<sequence>MASEGKISAFNNPGPHTTPDEATRGYIMLQTYSWDGFDCFLQMFRNKDPEVRHIGATVDDMYKACEGFERLVVGFVKKTNDGKMKGVAFIKDLEGYWIEILISRLLENDGCEGGLTAAHFVIHVGYRRKGGVLQSSSFLSSKDAAE</sequence>
<protein>
    <recommendedName>
        <fullName evidence="1">Glyoxalase/fosfomycin resistance/dioxygenase domain-containing protein</fullName>
    </recommendedName>
</protein>
<dbReference type="PANTHER" id="PTHR10374">
    <property type="entry name" value="LACTOYLGLUTATHIONE LYASE GLYOXALASE I"/>
    <property type="match status" value="1"/>
</dbReference>
<evidence type="ECO:0000259" key="1">
    <source>
        <dbReference type="Pfam" id="PF00903"/>
    </source>
</evidence>
<reference evidence="2" key="1">
    <citation type="submission" date="2019-03" db="EMBL/GenBank/DDBJ databases">
        <authorList>
            <person name="Mank J."/>
            <person name="Almeida P."/>
        </authorList>
    </citation>
    <scope>NUCLEOTIDE SEQUENCE</scope>
    <source>
        <strain evidence="2">78183</strain>
    </source>
</reference>
<dbReference type="InterPro" id="IPR029068">
    <property type="entry name" value="Glyas_Bleomycin-R_OHBP_Dase"/>
</dbReference>
<dbReference type="AlphaFoldDB" id="A0A6N2KVU2"/>
<proteinExistence type="predicted"/>
<accession>A0A6N2KVU2</accession>
<dbReference type="Gene3D" id="3.10.180.10">
    <property type="entry name" value="2,3-Dihydroxybiphenyl 1,2-Dioxygenase, domain 1"/>
    <property type="match status" value="1"/>
</dbReference>
<dbReference type="InterPro" id="IPR004360">
    <property type="entry name" value="Glyas_Fos-R_dOase_dom"/>
</dbReference>
<dbReference type="EMBL" id="CAADRP010000358">
    <property type="protein sequence ID" value="VFU27365.1"/>
    <property type="molecule type" value="Genomic_DNA"/>
</dbReference>
<organism evidence="2">
    <name type="scientific">Salix viminalis</name>
    <name type="common">Common osier</name>
    <name type="synonym">Basket willow</name>
    <dbReference type="NCBI Taxonomy" id="40686"/>
    <lineage>
        <taxon>Eukaryota</taxon>
        <taxon>Viridiplantae</taxon>
        <taxon>Streptophyta</taxon>
        <taxon>Embryophyta</taxon>
        <taxon>Tracheophyta</taxon>
        <taxon>Spermatophyta</taxon>
        <taxon>Magnoliopsida</taxon>
        <taxon>eudicotyledons</taxon>
        <taxon>Gunneridae</taxon>
        <taxon>Pentapetalae</taxon>
        <taxon>rosids</taxon>
        <taxon>fabids</taxon>
        <taxon>Malpighiales</taxon>
        <taxon>Salicaceae</taxon>
        <taxon>Saliceae</taxon>
        <taxon>Salix</taxon>
    </lineage>
</organism>
<name>A0A6N2KVU2_SALVM</name>
<feature type="domain" description="Glyoxalase/fosfomycin resistance/dioxygenase" evidence="1">
    <location>
        <begin position="4"/>
        <end position="100"/>
    </location>
</feature>
<dbReference type="SUPFAM" id="SSF54593">
    <property type="entry name" value="Glyoxalase/Bleomycin resistance protein/Dihydroxybiphenyl dioxygenase"/>
    <property type="match status" value="1"/>
</dbReference>
<gene>
    <name evidence="2" type="ORF">SVIM_LOCUS81434</name>
</gene>
<dbReference type="PANTHER" id="PTHR10374:SF30">
    <property type="entry name" value="LACTOYLGLUTATHIONE LYASE"/>
    <property type="match status" value="1"/>
</dbReference>
<dbReference type="Pfam" id="PF00903">
    <property type="entry name" value="Glyoxalase"/>
    <property type="match status" value="1"/>
</dbReference>